<keyword evidence="1" id="KW-0472">Membrane</keyword>
<keyword evidence="1" id="KW-1133">Transmembrane helix</keyword>
<dbReference type="InParanoid" id="A0A068VC32"/>
<organism evidence="2 3">
    <name type="scientific">Coffea canephora</name>
    <name type="common">Robusta coffee</name>
    <dbReference type="NCBI Taxonomy" id="49390"/>
    <lineage>
        <taxon>Eukaryota</taxon>
        <taxon>Viridiplantae</taxon>
        <taxon>Streptophyta</taxon>
        <taxon>Embryophyta</taxon>
        <taxon>Tracheophyta</taxon>
        <taxon>Spermatophyta</taxon>
        <taxon>Magnoliopsida</taxon>
        <taxon>eudicotyledons</taxon>
        <taxon>Gunneridae</taxon>
        <taxon>Pentapetalae</taxon>
        <taxon>asterids</taxon>
        <taxon>lamiids</taxon>
        <taxon>Gentianales</taxon>
        <taxon>Rubiaceae</taxon>
        <taxon>Ixoroideae</taxon>
        <taxon>Gardenieae complex</taxon>
        <taxon>Bertiereae - Coffeeae clade</taxon>
        <taxon>Coffeeae</taxon>
        <taxon>Coffea</taxon>
    </lineage>
</organism>
<evidence type="ECO:0000313" key="2">
    <source>
        <dbReference type="EMBL" id="CDP18142.1"/>
    </source>
</evidence>
<evidence type="ECO:0000256" key="1">
    <source>
        <dbReference type="SAM" id="Phobius"/>
    </source>
</evidence>
<protein>
    <submittedName>
        <fullName evidence="2">DH200=94 genomic scaffold, scaffold_216</fullName>
    </submittedName>
</protein>
<dbReference type="AlphaFoldDB" id="A0A068VC32"/>
<keyword evidence="1" id="KW-0812">Transmembrane</keyword>
<dbReference type="EMBL" id="HG739300">
    <property type="protein sequence ID" value="CDP18142.1"/>
    <property type="molecule type" value="Genomic_DNA"/>
</dbReference>
<reference evidence="3" key="1">
    <citation type="journal article" date="2014" name="Science">
        <title>The coffee genome provides insight into the convergent evolution of caffeine biosynthesis.</title>
        <authorList>
            <person name="Denoeud F."/>
            <person name="Carretero-Paulet L."/>
            <person name="Dereeper A."/>
            <person name="Droc G."/>
            <person name="Guyot R."/>
            <person name="Pietrella M."/>
            <person name="Zheng C."/>
            <person name="Alberti A."/>
            <person name="Anthony F."/>
            <person name="Aprea G."/>
            <person name="Aury J.M."/>
            <person name="Bento P."/>
            <person name="Bernard M."/>
            <person name="Bocs S."/>
            <person name="Campa C."/>
            <person name="Cenci A."/>
            <person name="Combes M.C."/>
            <person name="Crouzillat D."/>
            <person name="Da Silva C."/>
            <person name="Daddiego L."/>
            <person name="De Bellis F."/>
            <person name="Dussert S."/>
            <person name="Garsmeur O."/>
            <person name="Gayraud T."/>
            <person name="Guignon V."/>
            <person name="Jahn K."/>
            <person name="Jamilloux V."/>
            <person name="Joet T."/>
            <person name="Labadie K."/>
            <person name="Lan T."/>
            <person name="Leclercq J."/>
            <person name="Lepelley M."/>
            <person name="Leroy T."/>
            <person name="Li L.T."/>
            <person name="Librado P."/>
            <person name="Lopez L."/>
            <person name="Munoz A."/>
            <person name="Noel B."/>
            <person name="Pallavicini A."/>
            <person name="Perrotta G."/>
            <person name="Poncet V."/>
            <person name="Pot D."/>
            <person name="Priyono X."/>
            <person name="Rigoreau M."/>
            <person name="Rouard M."/>
            <person name="Rozas J."/>
            <person name="Tranchant-Dubreuil C."/>
            <person name="VanBuren R."/>
            <person name="Zhang Q."/>
            <person name="Andrade A.C."/>
            <person name="Argout X."/>
            <person name="Bertrand B."/>
            <person name="de Kochko A."/>
            <person name="Graziosi G."/>
            <person name="Henry R.J."/>
            <person name="Jayarama X."/>
            <person name="Ming R."/>
            <person name="Nagai C."/>
            <person name="Rounsley S."/>
            <person name="Sankoff D."/>
            <person name="Giuliano G."/>
            <person name="Albert V.A."/>
            <person name="Wincker P."/>
            <person name="Lashermes P."/>
        </authorList>
    </citation>
    <scope>NUCLEOTIDE SEQUENCE [LARGE SCALE GENOMIC DNA]</scope>
    <source>
        <strain evidence="3">cv. DH200-94</strain>
    </source>
</reference>
<accession>A0A068VC32</accession>
<keyword evidence="3" id="KW-1185">Reference proteome</keyword>
<dbReference type="Proteomes" id="UP000295252">
    <property type="component" value="Unassembled WGS sequence"/>
</dbReference>
<gene>
    <name evidence="2" type="ORF">GSCOC_T00013724001</name>
</gene>
<name>A0A068VC32_COFCA</name>
<sequence length="80" mass="9668">MQVPMLISWWHGLNMFKWMIYLLLILFIKIWFVILKHMEPRNGLSLCKGCARDLHFQWDQDLLLDMNLKELLMHLKVGKA</sequence>
<evidence type="ECO:0000313" key="3">
    <source>
        <dbReference type="Proteomes" id="UP000295252"/>
    </source>
</evidence>
<feature type="transmembrane region" description="Helical" evidence="1">
    <location>
        <begin position="15"/>
        <end position="35"/>
    </location>
</feature>
<dbReference type="Gramene" id="CDP18142">
    <property type="protein sequence ID" value="CDP18142"/>
    <property type="gene ID" value="GSCOC_T00013724001"/>
</dbReference>
<proteinExistence type="predicted"/>